<dbReference type="EMBL" id="SRLO01000251">
    <property type="protein sequence ID" value="TNN64534.1"/>
    <property type="molecule type" value="Genomic_DNA"/>
</dbReference>
<sequence length="130" mass="15361">MACSHSSLTRVASMRMAWTIRLRVSTDELSEDLKEHNKFNPRLRMFVRRVRDAARRTCEVMRRNTRRVSASQFFCWAMLAEIWPRILMLSPSFQPRTFTWRTLRVFSGPFSSTLMTWWSPPGSSLVTQPM</sequence>
<gene>
    <name evidence="1" type="ORF">EYF80_025282</name>
</gene>
<protein>
    <submittedName>
        <fullName evidence="1">Uncharacterized protein</fullName>
    </submittedName>
</protein>
<evidence type="ECO:0000313" key="1">
    <source>
        <dbReference type="EMBL" id="TNN64534.1"/>
    </source>
</evidence>
<keyword evidence="2" id="KW-1185">Reference proteome</keyword>
<accession>A0A4Z2HI00</accession>
<name>A0A4Z2HI00_9TELE</name>
<dbReference type="Proteomes" id="UP000314294">
    <property type="component" value="Unassembled WGS sequence"/>
</dbReference>
<comment type="caution">
    <text evidence="1">The sequence shown here is derived from an EMBL/GenBank/DDBJ whole genome shotgun (WGS) entry which is preliminary data.</text>
</comment>
<evidence type="ECO:0000313" key="2">
    <source>
        <dbReference type="Proteomes" id="UP000314294"/>
    </source>
</evidence>
<reference evidence="1 2" key="1">
    <citation type="submission" date="2019-03" db="EMBL/GenBank/DDBJ databases">
        <title>First draft genome of Liparis tanakae, snailfish: a comprehensive survey of snailfish specific genes.</title>
        <authorList>
            <person name="Kim W."/>
            <person name="Song I."/>
            <person name="Jeong J.-H."/>
            <person name="Kim D."/>
            <person name="Kim S."/>
            <person name="Ryu S."/>
            <person name="Song J.Y."/>
            <person name="Lee S.K."/>
        </authorList>
    </citation>
    <scope>NUCLEOTIDE SEQUENCE [LARGE SCALE GENOMIC DNA]</scope>
    <source>
        <tissue evidence="1">Muscle</tissue>
    </source>
</reference>
<dbReference type="AlphaFoldDB" id="A0A4Z2HI00"/>
<organism evidence="1 2">
    <name type="scientific">Liparis tanakae</name>
    <name type="common">Tanaka's snailfish</name>
    <dbReference type="NCBI Taxonomy" id="230148"/>
    <lineage>
        <taxon>Eukaryota</taxon>
        <taxon>Metazoa</taxon>
        <taxon>Chordata</taxon>
        <taxon>Craniata</taxon>
        <taxon>Vertebrata</taxon>
        <taxon>Euteleostomi</taxon>
        <taxon>Actinopterygii</taxon>
        <taxon>Neopterygii</taxon>
        <taxon>Teleostei</taxon>
        <taxon>Neoteleostei</taxon>
        <taxon>Acanthomorphata</taxon>
        <taxon>Eupercaria</taxon>
        <taxon>Perciformes</taxon>
        <taxon>Cottioidei</taxon>
        <taxon>Cottales</taxon>
        <taxon>Liparidae</taxon>
        <taxon>Liparis</taxon>
    </lineage>
</organism>
<proteinExistence type="predicted"/>